<proteinExistence type="predicted"/>
<dbReference type="InterPro" id="IPR009977">
    <property type="entry name" value="Mig-14"/>
</dbReference>
<dbReference type="Proteomes" id="UP000294575">
    <property type="component" value="Unassembled WGS sequence"/>
</dbReference>
<sequence length="299" mass="34270">MLSIFRHWREQGWSPISVTDYRAAWQRFGGSVITHPDFIGRLSMLAGIPVHYLGWEVAGEVRAAVAVWGRDLALSKTGLKKHGKRRLFDLGNAEVIIPQAADTGIRLRHRMQFVSALHEGRITGLRAQSQEIALLREPEEYSKKFRYNQRRELRLLEEQGGELLSFTELPSTEQARIYSDLFEQRWGFATPGKERLAEVLELLRPYLVGSYICVNGQPAAAQILYRVESPEWISVEYINGGVDPQFNELSPGSVLTWVNTQAECEHARAQGKALRYSFGRADREYKDRWCHRVPVFEVK</sequence>
<comment type="caution">
    <text evidence="1">The sequence shown here is derived from an EMBL/GenBank/DDBJ whole genome shotgun (WGS) entry which is preliminary data.</text>
</comment>
<dbReference type="RefSeq" id="WP_101497842.1">
    <property type="nucleotide sequence ID" value="NZ_LNJZ01000009.1"/>
</dbReference>
<dbReference type="AlphaFoldDB" id="A0A4R6TY49"/>
<evidence type="ECO:0000313" key="1">
    <source>
        <dbReference type="EMBL" id="TDQ38840.1"/>
    </source>
</evidence>
<accession>A0A4R6TY49</accession>
<organism evidence="1 2">
    <name type="scientific">Thiopseudomonas denitrificans</name>
    <dbReference type="NCBI Taxonomy" id="1501432"/>
    <lineage>
        <taxon>Bacteria</taxon>
        <taxon>Pseudomonadati</taxon>
        <taxon>Pseudomonadota</taxon>
        <taxon>Gammaproteobacteria</taxon>
        <taxon>Pseudomonadales</taxon>
        <taxon>Pseudomonadaceae</taxon>
        <taxon>Thiopseudomonas</taxon>
    </lineage>
</organism>
<dbReference type="InterPro" id="IPR016181">
    <property type="entry name" value="Acyl_CoA_acyltransferase"/>
</dbReference>
<dbReference type="Pfam" id="PF07395">
    <property type="entry name" value="Mig-14"/>
    <property type="match status" value="1"/>
</dbReference>
<keyword evidence="2" id="KW-1185">Reference proteome</keyword>
<reference evidence="1 2" key="1">
    <citation type="submission" date="2019-03" db="EMBL/GenBank/DDBJ databases">
        <title>Genomic Encyclopedia of Type Strains, Phase IV (KMG-IV): sequencing the most valuable type-strain genomes for metagenomic binning, comparative biology and taxonomic classification.</title>
        <authorList>
            <person name="Goeker M."/>
        </authorList>
    </citation>
    <scope>NUCLEOTIDE SEQUENCE [LARGE SCALE GENOMIC DNA]</scope>
    <source>
        <strain evidence="1 2">DSM 28679</strain>
    </source>
</reference>
<name>A0A4R6TY49_9GAMM</name>
<protein>
    <submittedName>
        <fullName evidence="1">Mig-14 protein</fullName>
    </submittedName>
</protein>
<gene>
    <name evidence="1" type="ORF">DFQ45_1033</name>
</gene>
<dbReference type="Gene3D" id="3.40.630.30">
    <property type="match status" value="1"/>
</dbReference>
<dbReference type="OrthoDB" id="6447890at2"/>
<dbReference type="SUPFAM" id="SSF55729">
    <property type="entry name" value="Acyl-CoA N-acyltransferases (Nat)"/>
    <property type="match status" value="1"/>
</dbReference>
<dbReference type="EMBL" id="SNYK01000003">
    <property type="protein sequence ID" value="TDQ38840.1"/>
    <property type="molecule type" value="Genomic_DNA"/>
</dbReference>
<evidence type="ECO:0000313" key="2">
    <source>
        <dbReference type="Proteomes" id="UP000294575"/>
    </source>
</evidence>